<proteinExistence type="predicted"/>
<sequence length="38" mass="4579">MSKILLRSHIQTSVIERFRENDSKILEEFINIINHILK</sequence>
<organism evidence="1 2">
    <name type="scientific">Leptospira mayottensis</name>
    <dbReference type="NCBI Taxonomy" id="1137606"/>
    <lineage>
        <taxon>Bacteria</taxon>
        <taxon>Pseudomonadati</taxon>
        <taxon>Spirochaetota</taxon>
        <taxon>Spirochaetia</taxon>
        <taxon>Leptospirales</taxon>
        <taxon>Leptospiraceae</taxon>
        <taxon>Leptospira</taxon>
    </lineage>
</organism>
<name>A0ABN5P023_9LEPT</name>
<dbReference type="Proteomes" id="UP000258889">
    <property type="component" value="Chromosome i"/>
</dbReference>
<reference evidence="1 2" key="2">
    <citation type="submission" date="2018-09" db="EMBL/GenBank/DDBJ databases">
        <title>Complete Genome sequences of three Leptospira mayottensis isolates obtained from Tenrecid mammals endemic to the Malagasy region.</title>
        <authorList>
            <person name="Cordonin C."/>
            <person name="Toty C."/>
        </authorList>
    </citation>
    <scope>NUCLEOTIDE SEQUENCE [LARGE SCALE GENOMIC DNA]</scope>
    <source>
        <strain evidence="1 2">MDI222</strain>
    </source>
</reference>
<keyword evidence="2" id="KW-1185">Reference proteome</keyword>
<reference evidence="1 2" key="1">
    <citation type="submission" date="2018-06" db="EMBL/GenBank/DDBJ databases">
        <authorList>
            <person name="Tortosa P."/>
        </authorList>
    </citation>
    <scope>NUCLEOTIDE SEQUENCE [LARGE SCALE GENOMIC DNA]</scope>
    <source>
        <strain evidence="1 2">MDI222</strain>
    </source>
</reference>
<accession>A0ABN5P023</accession>
<gene>
    <name evidence="1" type="ORF">DQM28_02150</name>
</gene>
<evidence type="ECO:0000313" key="1">
    <source>
        <dbReference type="EMBL" id="AXR65974.1"/>
    </source>
</evidence>
<dbReference type="EMBL" id="CP030144">
    <property type="protein sequence ID" value="AXR65974.1"/>
    <property type="molecule type" value="Genomic_DNA"/>
</dbReference>
<protein>
    <submittedName>
        <fullName evidence="1">Uncharacterized protein</fullName>
    </submittedName>
</protein>
<evidence type="ECO:0000313" key="2">
    <source>
        <dbReference type="Proteomes" id="UP000258889"/>
    </source>
</evidence>